<evidence type="ECO:0008006" key="3">
    <source>
        <dbReference type="Google" id="ProtNLM"/>
    </source>
</evidence>
<evidence type="ECO:0000313" key="2">
    <source>
        <dbReference type="Proteomes" id="UP000006062"/>
    </source>
</evidence>
<organism evidence="1 2">
    <name type="scientific">Thiocystis violascens (strain ATCC 17096 / DSM 198 / 6111)</name>
    <name type="common">Chromatium violascens</name>
    <dbReference type="NCBI Taxonomy" id="765911"/>
    <lineage>
        <taxon>Bacteria</taxon>
        <taxon>Pseudomonadati</taxon>
        <taxon>Pseudomonadota</taxon>
        <taxon>Gammaproteobacteria</taxon>
        <taxon>Chromatiales</taxon>
        <taxon>Chromatiaceae</taxon>
        <taxon>Thiocystis</taxon>
    </lineage>
</organism>
<evidence type="ECO:0000313" key="1">
    <source>
        <dbReference type="EMBL" id="AFL73475.1"/>
    </source>
</evidence>
<protein>
    <recommendedName>
        <fullName evidence="3">ATP-binding protein</fullName>
    </recommendedName>
</protein>
<sequence length="441" mass="48594">MTTLTRKDVEHVFESLRKGLVPERGIDAFGVGCEKPRGELHRQLDLAGNGEGTIKFLRGGYGCGKTFMARLALLDAQARGFATSFVVVSDNDLRFHRFDDIYRKVLAELSTTACPRGALGDILDRWIGRIEAALIAVGEDEQAADFDDRVRQRLDEDLSSLTGGQAPQDFIRVVQRVFDLKQAGDSSSAGALLSWLCGSGNVASSIKQTAGVKGDIGSRDALDYLRGVLEIVKAAGYAGLVIVIDEAETILRMRADSRHKSLNGIRQIADAAGSYPGLVWLFTGTPEFFDSRHGVAGLTPLHERIRFLQQGRFASLRQAQLALAPFDAERLRAVALRLREIYPAQDRARLETCISTTFVDRLVTEVTRGFKGDVGVVPRQFLRELVNQLDLVEEHADYDPMTEYGFRPDQLSAEEQHLLAGVSSSDVDAEDEALIPQEDVW</sequence>
<reference evidence="1 2" key="1">
    <citation type="submission" date="2012-06" db="EMBL/GenBank/DDBJ databases">
        <title>Complete sequence of Thiocystis violascens DSM 198.</title>
        <authorList>
            <consortium name="US DOE Joint Genome Institute"/>
            <person name="Lucas S."/>
            <person name="Han J."/>
            <person name="Lapidus A."/>
            <person name="Cheng J.-F."/>
            <person name="Goodwin L."/>
            <person name="Pitluck S."/>
            <person name="Peters L."/>
            <person name="Ovchinnikova G."/>
            <person name="Teshima H."/>
            <person name="Detter J.C."/>
            <person name="Han C."/>
            <person name="Tapia R."/>
            <person name="Land M."/>
            <person name="Hauser L."/>
            <person name="Kyrpides N."/>
            <person name="Ivanova N."/>
            <person name="Pagani I."/>
            <person name="Vogl K."/>
            <person name="Liu Z."/>
            <person name="Frigaard N.-U."/>
            <person name="Bryant D."/>
            <person name="Woyke T."/>
        </authorList>
    </citation>
    <scope>NUCLEOTIDE SEQUENCE [LARGE SCALE GENOMIC DNA]</scope>
    <source>
        <strain evidence="2">ATCC 17096 / DSM 198 / 6111</strain>
    </source>
</reference>
<dbReference type="EMBL" id="CP003154">
    <property type="protein sequence ID" value="AFL73475.1"/>
    <property type="molecule type" value="Genomic_DNA"/>
</dbReference>
<dbReference type="InterPro" id="IPR027417">
    <property type="entry name" value="P-loop_NTPase"/>
</dbReference>
<name>I3Y907_THIV6</name>
<dbReference type="SUPFAM" id="SSF52540">
    <property type="entry name" value="P-loop containing nucleoside triphosphate hydrolases"/>
    <property type="match status" value="1"/>
</dbReference>
<dbReference type="RefSeq" id="WP_014777943.1">
    <property type="nucleotide sequence ID" value="NC_018012.1"/>
</dbReference>
<accession>I3Y907</accession>
<dbReference type="eggNOG" id="COG1474">
    <property type="taxonomic scope" value="Bacteria"/>
</dbReference>
<dbReference type="NCBIfam" id="NF033438">
    <property type="entry name" value="BREX_BrxD"/>
    <property type="match status" value="1"/>
</dbReference>
<proteinExistence type="predicted"/>
<dbReference type="KEGG" id="tvi:Thivi_1472"/>
<dbReference type="OrthoDB" id="9772976at2"/>
<gene>
    <name evidence="1" type="ordered locus">Thivi_1472</name>
</gene>
<dbReference type="AlphaFoldDB" id="I3Y907"/>
<dbReference type="InterPro" id="IPR021228">
    <property type="entry name" value="BrxD"/>
</dbReference>
<keyword evidence="2" id="KW-1185">Reference proteome</keyword>
<dbReference type="Proteomes" id="UP000006062">
    <property type="component" value="Chromosome"/>
</dbReference>
<dbReference type="STRING" id="765911.Thivi_1472"/>
<dbReference type="Pfam" id="PF10923">
    <property type="entry name" value="BrxC_BrxD"/>
    <property type="match status" value="1"/>
</dbReference>
<dbReference type="HOGENOM" id="CLU_050343_0_0_6"/>